<dbReference type="AlphaFoldDB" id="A0A4E9EK50"/>
<evidence type="ECO:0000256" key="3">
    <source>
        <dbReference type="ARBA" id="ARBA00022692"/>
    </source>
</evidence>
<dbReference type="GO" id="GO:0015179">
    <property type="term" value="F:L-amino acid transmembrane transporter activity"/>
    <property type="evidence" value="ECO:0007669"/>
    <property type="project" value="TreeGrafter"/>
</dbReference>
<comment type="subcellular location">
    <subcellularLocation>
        <location evidence="1">Membrane</location>
        <topology evidence="1">Multi-pass membrane protein</topology>
    </subcellularLocation>
</comment>
<protein>
    <submittedName>
        <fullName evidence="6">Uncharacterized protein</fullName>
    </submittedName>
</protein>
<evidence type="ECO:0000256" key="5">
    <source>
        <dbReference type="ARBA" id="ARBA00023136"/>
    </source>
</evidence>
<reference evidence="6" key="1">
    <citation type="submission" date="2019-04" db="EMBL/GenBank/DDBJ databases">
        <authorList>
            <person name="Melise S."/>
            <person name="Noan J."/>
            <person name="Okalmin O."/>
        </authorList>
    </citation>
    <scope>NUCLEOTIDE SEQUENCE</scope>
    <source>
        <strain evidence="6">FN9</strain>
    </source>
</reference>
<proteinExistence type="inferred from homology"/>
<dbReference type="EMBL" id="CAAKMV010000174">
    <property type="protein sequence ID" value="VIO63321.1"/>
    <property type="molecule type" value="Genomic_DNA"/>
</dbReference>
<evidence type="ECO:0000256" key="2">
    <source>
        <dbReference type="ARBA" id="ARBA00008066"/>
    </source>
</evidence>
<organism evidence="6">
    <name type="scientific">Gibberella zeae</name>
    <name type="common">Wheat head blight fungus</name>
    <name type="synonym">Fusarium graminearum</name>
    <dbReference type="NCBI Taxonomy" id="5518"/>
    <lineage>
        <taxon>Eukaryota</taxon>
        <taxon>Fungi</taxon>
        <taxon>Dikarya</taxon>
        <taxon>Ascomycota</taxon>
        <taxon>Pezizomycotina</taxon>
        <taxon>Sordariomycetes</taxon>
        <taxon>Hypocreomycetidae</taxon>
        <taxon>Hypocreales</taxon>
        <taxon>Nectriaceae</taxon>
        <taxon>Fusarium</taxon>
    </lineage>
</organism>
<accession>A0A4E9EK50</accession>
<dbReference type="Pfam" id="PF01490">
    <property type="entry name" value="Aa_trans"/>
    <property type="match status" value="1"/>
</dbReference>
<evidence type="ECO:0000256" key="4">
    <source>
        <dbReference type="ARBA" id="ARBA00022989"/>
    </source>
</evidence>
<gene>
    <name evidence="6" type="ORF">FUG_LOCUS511837</name>
</gene>
<keyword evidence="3" id="KW-0812">Transmembrane</keyword>
<keyword evidence="4" id="KW-1133">Transmembrane helix</keyword>
<name>A0A4E9EK50_GIBZA</name>
<evidence type="ECO:0000313" key="6">
    <source>
        <dbReference type="EMBL" id="VIO63321.1"/>
    </source>
</evidence>
<dbReference type="PANTHER" id="PTHR22950:SF20">
    <property type="entry name" value="AMINO ACID TRANSPORTER (EUROFUNG)"/>
    <property type="match status" value="1"/>
</dbReference>
<keyword evidence="5" id="KW-0472">Membrane</keyword>
<dbReference type="PANTHER" id="PTHR22950">
    <property type="entry name" value="AMINO ACID TRANSPORTER"/>
    <property type="match status" value="1"/>
</dbReference>
<comment type="similarity">
    <text evidence="2">Belongs to the amino acid/polyamine transporter 2 family.</text>
</comment>
<dbReference type="GO" id="GO:0016020">
    <property type="term" value="C:membrane"/>
    <property type="evidence" value="ECO:0007669"/>
    <property type="project" value="UniProtKB-SubCell"/>
</dbReference>
<sequence>MQGLGEFIQSLTVPKVAGRIGSTYLPLDLAWAGDTIPGYPRKVGERSLPSAAPYEMGYFSSFPFCYICSIPVIFSISISICQRYPPYSITLPTIELHCRIQYCIIHSTAMESKTSTLDEAQRTPSSNTANRSPWLASAFGGSKVTIGPRVEPLAEHLASNLVSETDSTSAVDLHDKQVASEAGNAIQYRTCSWQKTAGLLFSEYIVLSIMSFPWSYSLLGLVPGLILTAVVAGLVLYTSLVLWEFCLRHPEVRDVCDIGQMIWWNGRWAWWWTAAMFVLNNTFIQALHVLVGAIYLNTMTEADNIKGCRTVAFAVVVTVISWIGSLPRTFSMLSKLAFASTLFTFVSVILATAFSGAQGKPAGYPSKGEPIISIWTPSSTTLVTGMSAFMNMSYTFIGQTTIPSFIAEMRDPRDFPKALWACTCAEIVTFSIVGSVIYAYTGNQYMVTPAFGVLNDLYKKVSYSFMIPTIIFVGCLYASVTGRFVFFRMFKDSEHLTSHTIKGWSWWSFVLFLSWAAAFLIAELIPFFSSLLSVMSSLFNCWFGFIFWALAYFRMRNADKKVGRTRQPILDLLSVTLNIIIMLTGVLYLTLGTYVSVQGIIDQFEAGQVSGVFSCKSNGI</sequence>
<dbReference type="InterPro" id="IPR013057">
    <property type="entry name" value="AA_transpt_TM"/>
</dbReference>
<evidence type="ECO:0000256" key="1">
    <source>
        <dbReference type="ARBA" id="ARBA00004141"/>
    </source>
</evidence>
<dbReference type="FunFam" id="1.20.1740.10:FF:000039">
    <property type="entry name" value="Neutral amino acid transporter (Eurofung)"/>
    <property type="match status" value="1"/>
</dbReference>